<keyword evidence="2" id="KW-1185">Reference proteome</keyword>
<dbReference type="EMBL" id="JAGSMN010002212">
    <property type="protein sequence ID" value="MBR7679060.1"/>
    <property type="molecule type" value="Genomic_DNA"/>
</dbReference>
<organism evidence="1 2">
    <name type="scientific">Streptomyces daliensis</name>
    <dbReference type="NCBI Taxonomy" id="299421"/>
    <lineage>
        <taxon>Bacteria</taxon>
        <taxon>Bacillati</taxon>
        <taxon>Actinomycetota</taxon>
        <taxon>Actinomycetes</taxon>
        <taxon>Kitasatosporales</taxon>
        <taxon>Streptomycetaceae</taxon>
        <taxon>Streptomyces</taxon>
    </lineage>
</organism>
<name>A0A8T4J6K6_9ACTN</name>
<sequence>VAGGRAVFDMGEASASLVSATPHAGWDMKVWRADHWVRVTFTKGDTSSSVFCRWDDGPPRLETFEG</sequence>
<comment type="caution">
    <text evidence="1">The sequence shown here is derived from an EMBL/GenBank/DDBJ whole genome shotgun (WGS) entry which is preliminary data.</text>
</comment>
<gene>
    <name evidence="1" type="ORF">KDA82_40240</name>
</gene>
<protein>
    <submittedName>
        <fullName evidence="1">Uncharacterized protein</fullName>
    </submittedName>
</protein>
<dbReference type="AlphaFoldDB" id="A0A8T4J6K6"/>
<proteinExistence type="predicted"/>
<evidence type="ECO:0000313" key="2">
    <source>
        <dbReference type="Proteomes" id="UP000675554"/>
    </source>
</evidence>
<dbReference type="Proteomes" id="UP000675554">
    <property type="component" value="Unassembled WGS sequence"/>
</dbReference>
<feature type="non-terminal residue" evidence="1">
    <location>
        <position position="1"/>
    </location>
</feature>
<accession>A0A8T4J6K6</accession>
<reference evidence="1" key="1">
    <citation type="submission" date="2021-04" db="EMBL/GenBank/DDBJ databases">
        <title>Sequencing of actinobacteria type strains.</title>
        <authorList>
            <person name="Nguyen G.-S."/>
            <person name="Wentzel A."/>
        </authorList>
    </citation>
    <scope>NUCLEOTIDE SEQUENCE</scope>
    <source>
        <strain evidence="1">DSM 42095</strain>
    </source>
</reference>
<evidence type="ECO:0000313" key="1">
    <source>
        <dbReference type="EMBL" id="MBR7679060.1"/>
    </source>
</evidence>